<protein>
    <submittedName>
        <fullName evidence="2">Uncharacterized protein</fullName>
    </submittedName>
</protein>
<comment type="caution">
    <text evidence="2">The sequence shown here is derived from an EMBL/GenBank/DDBJ whole genome shotgun (WGS) entry which is preliminary data.</text>
</comment>
<sequence>MVCKKRRRYRLASIVSYMCTFIGMVFIISNVIMLRRGFVQLYSTTFGDHHSHPGQEYRNPDAYGLRSAARRRPHGRLRHRALPVLDFPRIELPAAALAAELHLRKLMEDESKNGFFRRPISRHDYESVLSKQDARYLRAQEIIAPRPPYGVSFVSVSSRDLRRFLHAYIGLRRSGRHVERVGDRIRMDQTRVQDSIPGRAGRLKNHRPFRS</sequence>
<keyword evidence="1" id="KW-0812">Transmembrane</keyword>
<reference evidence="2" key="1">
    <citation type="journal article" date="2023" name="Mol. Biol. Evol.">
        <title>Third-Generation Sequencing Reveals the Adaptive Role of the Epigenome in Three Deep-Sea Polychaetes.</title>
        <authorList>
            <person name="Perez M."/>
            <person name="Aroh O."/>
            <person name="Sun Y."/>
            <person name="Lan Y."/>
            <person name="Juniper S.K."/>
            <person name="Young C.R."/>
            <person name="Angers B."/>
            <person name="Qian P.Y."/>
        </authorList>
    </citation>
    <scope>NUCLEOTIDE SEQUENCE</scope>
    <source>
        <strain evidence="2">P08H-3</strain>
    </source>
</reference>
<keyword evidence="3" id="KW-1185">Reference proteome</keyword>
<keyword evidence="1" id="KW-1133">Transmembrane helix</keyword>
<accession>A0AAD9KDI1</accession>
<gene>
    <name evidence="2" type="ORF">LSH36_8g13030</name>
</gene>
<evidence type="ECO:0000313" key="2">
    <source>
        <dbReference type="EMBL" id="KAK2169668.1"/>
    </source>
</evidence>
<keyword evidence="1" id="KW-0472">Membrane</keyword>
<dbReference type="EMBL" id="JAODUP010000008">
    <property type="protein sequence ID" value="KAK2169668.1"/>
    <property type="molecule type" value="Genomic_DNA"/>
</dbReference>
<dbReference type="AlphaFoldDB" id="A0AAD9KDI1"/>
<dbReference type="Proteomes" id="UP001208570">
    <property type="component" value="Unassembled WGS sequence"/>
</dbReference>
<feature type="transmembrane region" description="Helical" evidence="1">
    <location>
        <begin position="12"/>
        <end position="34"/>
    </location>
</feature>
<organism evidence="2 3">
    <name type="scientific">Paralvinella palmiformis</name>
    <dbReference type="NCBI Taxonomy" id="53620"/>
    <lineage>
        <taxon>Eukaryota</taxon>
        <taxon>Metazoa</taxon>
        <taxon>Spiralia</taxon>
        <taxon>Lophotrochozoa</taxon>
        <taxon>Annelida</taxon>
        <taxon>Polychaeta</taxon>
        <taxon>Sedentaria</taxon>
        <taxon>Canalipalpata</taxon>
        <taxon>Terebellida</taxon>
        <taxon>Terebelliformia</taxon>
        <taxon>Alvinellidae</taxon>
        <taxon>Paralvinella</taxon>
    </lineage>
</organism>
<name>A0AAD9KDI1_9ANNE</name>
<evidence type="ECO:0000256" key="1">
    <source>
        <dbReference type="SAM" id="Phobius"/>
    </source>
</evidence>
<evidence type="ECO:0000313" key="3">
    <source>
        <dbReference type="Proteomes" id="UP001208570"/>
    </source>
</evidence>
<proteinExistence type="predicted"/>